<dbReference type="PROSITE" id="PS50975">
    <property type="entry name" value="ATP_GRASP"/>
    <property type="match status" value="1"/>
</dbReference>
<dbReference type="SUPFAM" id="SSF56059">
    <property type="entry name" value="Glutathione synthetase ATP-binding domain-like"/>
    <property type="match status" value="1"/>
</dbReference>
<keyword evidence="3 4" id="KW-0067">ATP-binding</keyword>
<name>A0A841I2R6_9DEIO</name>
<dbReference type="GO" id="GO:0016874">
    <property type="term" value="F:ligase activity"/>
    <property type="evidence" value="ECO:0007669"/>
    <property type="project" value="UniProtKB-KW"/>
</dbReference>
<evidence type="ECO:0000313" key="7">
    <source>
        <dbReference type="Proteomes" id="UP000569951"/>
    </source>
</evidence>
<evidence type="ECO:0000256" key="3">
    <source>
        <dbReference type="ARBA" id="ARBA00022840"/>
    </source>
</evidence>
<evidence type="ECO:0000256" key="2">
    <source>
        <dbReference type="ARBA" id="ARBA00022741"/>
    </source>
</evidence>
<keyword evidence="2 4" id="KW-0547">Nucleotide-binding</keyword>
<dbReference type="InterPro" id="IPR011761">
    <property type="entry name" value="ATP-grasp"/>
</dbReference>
<evidence type="ECO:0000259" key="5">
    <source>
        <dbReference type="PROSITE" id="PS50975"/>
    </source>
</evidence>
<dbReference type="Gene3D" id="3.40.50.20">
    <property type="match status" value="1"/>
</dbReference>
<dbReference type="AlphaFoldDB" id="A0A841I2R6"/>
<proteinExistence type="predicted"/>
<dbReference type="PANTHER" id="PTHR43585:SF2">
    <property type="entry name" value="ATP-GRASP ENZYME FSQD"/>
    <property type="match status" value="1"/>
</dbReference>
<dbReference type="Pfam" id="PF21360">
    <property type="entry name" value="PylC-like_N"/>
    <property type="match status" value="1"/>
</dbReference>
<accession>A0A841I2R6</accession>
<dbReference type="InterPro" id="IPR052032">
    <property type="entry name" value="ATP-dep_AA_Ligase"/>
</dbReference>
<organism evidence="6 7">
    <name type="scientific">Deinobacterium chartae</name>
    <dbReference type="NCBI Taxonomy" id="521158"/>
    <lineage>
        <taxon>Bacteria</taxon>
        <taxon>Thermotogati</taxon>
        <taxon>Deinococcota</taxon>
        <taxon>Deinococci</taxon>
        <taxon>Deinococcales</taxon>
        <taxon>Deinococcaceae</taxon>
        <taxon>Deinobacterium</taxon>
    </lineage>
</organism>
<dbReference type="EMBL" id="JACHHG010000007">
    <property type="protein sequence ID" value="MBB6098638.1"/>
    <property type="molecule type" value="Genomic_DNA"/>
</dbReference>
<gene>
    <name evidence="6" type="ORF">HNR42_002073</name>
</gene>
<evidence type="ECO:0000256" key="4">
    <source>
        <dbReference type="PROSITE-ProRule" id="PRU00409"/>
    </source>
</evidence>
<keyword evidence="7" id="KW-1185">Reference proteome</keyword>
<dbReference type="InterPro" id="IPR011226">
    <property type="entry name" value="ATP-grasp_fam"/>
</dbReference>
<evidence type="ECO:0000256" key="1">
    <source>
        <dbReference type="ARBA" id="ARBA00022598"/>
    </source>
</evidence>
<dbReference type="Pfam" id="PF15632">
    <property type="entry name" value="ATPgrasp_Ter"/>
    <property type="match status" value="1"/>
</dbReference>
<dbReference type="RefSeq" id="WP_183987266.1">
    <property type="nucleotide sequence ID" value="NZ_JACHHG010000007.1"/>
</dbReference>
<dbReference type="PIRSF" id="PIRSF029120">
    <property type="entry name" value="UCP029120"/>
    <property type="match status" value="1"/>
</dbReference>
<dbReference type="Proteomes" id="UP000569951">
    <property type="component" value="Unassembled WGS sequence"/>
</dbReference>
<dbReference type="GO" id="GO:0005524">
    <property type="term" value="F:ATP binding"/>
    <property type="evidence" value="ECO:0007669"/>
    <property type="project" value="UniProtKB-UniRule"/>
</dbReference>
<keyword evidence="1" id="KW-0436">Ligase</keyword>
<protein>
    <submittedName>
        <fullName evidence="6">Carbamoylphosphate synthase large subunit</fullName>
    </submittedName>
</protein>
<sequence>MQRRRIWFNKGFSGNHNLIQALRAHPQASDLEVLSSHTDPTAVSLVGAHESFIEPKLLAEDYVDYCLEVCRTRRIDVLVAGKQMTHLADARERFLELGTRVLVAADGDTMRHFDDKEAFLNAFDRSIVDVPDYRAVRTLAEFDAAVEALGGVQAGLCFKPARGIFGSGFRILTADDDLDALLGGDTLQLSLRAARALFGSRARFRSVLVMRYAEGVERSVDVLAHRGELVRCVTRRKTGQGAQLLEDYPRGLEIARELTRRYGLSGIYNFQLKDLAGEPRLLEINPRPSGGLNVAMASGLNYPYWAVRLELGEADPSEVPAPRSGLRVAQLSAAVPVGLPVEAV</sequence>
<evidence type="ECO:0000313" key="6">
    <source>
        <dbReference type="EMBL" id="MBB6098638.1"/>
    </source>
</evidence>
<dbReference type="GO" id="GO:0046872">
    <property type="term" value="F:metal ion binding"/>
    <property type="evidence" value="ECO:0007669"/>
    <property type="project" value="InterPro"/>
</dbReference>
<reference evidence="6 7" key="1">
    <citation type="submission" date="2020-08" db="EMBL/GenBank/DDBJ databases">
        <title>Genomic Encyclopedia of Type Strains, Phase IV (KMG-IV): sequencing the most valuable type-strain genomes for metagenomic binning, comparative biology and taxonomic classification.</title>
        <authorList>
            <person name="Goeker M."/>
        </authorList>
    </citation>
    <scope>NUCLEOTIDE SEQUENCE [LARGE SCALE GENOMIC DNA]</scope>
    <source>
        <strain evidence="6 7">DSM 21458</strain>
    </source>
</reference>
<dbReference type="PANTHER" id="PTHR43585">
    <property type="entry name" value="FUMIPYRROLE BIOSYNTHESIS PROTEIN C"/>
    <property type="match status" value="1"/>
</dbReference>
<dbReference type="InterPro" id="IPR048764">
    <property type="entry name" value="PylC_N"/>
</dbReference>
<feature type="domain" description="ATP-grasp" evidence="5">
    <location>
        <begin position="120"/>
        <end position="311"/>
    </location>
</feature>
<comment type="caution">
    <text evidence="6">The sequence shown here is derived from an EMBL/GenBank/DDBJ whole genome shotgun (WGS) entry which is preliminary data.</text>
</comment>
<dbReference type="Gene3D" id="3.30.470.20">
    <property type="entry name" value="ATP-grasp fold, B domain"/>
    <property type="match status" value="1"/>
</dbReference>